<dbReference type="InterPro" id="IPR050863">
    <property type="entry name" value="CenT-Element_Derived"/>
</dbReference>
<dbReference type="PANTHER" id="PTHR19303">
    <property type="entry name" value="TRANSPOSON"/>
    <property type="match status" value="1"/>
</dbReference>
<name>A0A6A4AUT6_9STRA</name>
<evidence type="ECO:0000259" key="2">
    <source>
        <dbReference type="PROSITE" id="PS51253"/>
    </source>
</evidence>
<gene>
    <name evidence="3" type="ORF">PR003_g33205</name>
</gene>
<dbReference type="EMBL" id="QXFT01009060">
    <property type="protein sequence ID" value="KAE9263300.1"/>
    <property type="molecule type" value="Genomic_DNA"/>
</dbReference>
<evidence type="ECO:0000256" key="1">
    <source>
        <dbReference type="ARBA" id="ARBA00023125"/>
    </source>
</evidence>
<comment type="caution">
    <text evidence="3">The sequence shown here is derived from an EMBL/GenBank/DDBJ whole genome shotgun (WGS) entry which is preliminary data.</text>
</comment>
<dbReference type="Proteomes" id="UP000434957">
    <property type="component" value="Unassembled WGS sequence"/>
</dbReference>
<dbReference type="InterPro" id="IPR004875">
    <property type="entry name" value="DDE_SF_endonuclease_dom"/>
</dbReference>
<evidence type="ECO:0000313" key="4">
    <source>
        <dbReference type="Proteomes" id="UP000434957"/>
    </source>
</evidence>
<evidence type="ECO:0000313" key="3">
    <source>
        <dbReference type="EMBL" id="KAE9263300.1"/>
    </source>
</evidence>
<keyword evidence="1" id="KW-0238">DNA-binding</keyword>
<proteinExistence type="predicted"/>
<dbReference type="InterPro" id="IPR009057">
    <property type="entry name" value="Homeodomain-like_sf"/>
</dbReference>
<dbReference type="Pfam" id="PF03184">
    <property type="entry name" value="DDE_1"/>
    <property type="match status" value="1"/>
</dbReference>
<dbReference type="Gene3D" id="1.10.10.60">
    <property type="entry name" value="Homeodomain-like"/>
    <property type="match status" value="1"/>
</dbReference>
<organism evidence="3 4">
    <name type="scientific">Phytophthora rubi</name>
    <dbReference type="NCBI Taxonomy" id="129364"/>
    <lineage>
        <taxon>Eukaryota</taxon>
        <taxon>Sar</taxon>
        <taxon>Stramenopiles</taxon>
        <taxon>Oomycota</taxon>
        <taxon>Peronosporomycetes</taxon>
        <taxon>Peronosporales</taxon>
        <taxon>Peronosporaceae</taxon>
        <taxon>Phytophthora</taxon>
    </lineage>
</organism>
<accession>A0A6A4AUT6</accession>
<dbReference type="PROSITE" id="PS51253">
    <property type="entry name" value="HTH_CENPB"/>
    <property type="match status" value="1"/>
</dbReference>
<dbReference type="InterPro" id="IPR006600">
    <property type="entry name" value="HTH_CenpB_DNA-bd_dom"/>
</dbReference>
<dbReference type="GO" id="GO:0003677">
    <property type="term" value="F:DNA binding"/>
    <property type="evidence" value="ECO:0007669"/>
    <property type="project" value="UniProtKB-KW"/>
</dbReference>
<dbReference type="SUPFAM" id="SSF46689">
    <property type="entry name" value="Homeodomain-like"/>
    <property type="match status" value="1"/>
</dbReference>
<reference evidence="3 4" key="1">
    <citation type="submission" date="2018-08" db="EMBL/GenBank/DDBJ databases">
        <title>Genomic investigation of the strawberry pathogen Phytophthora fragariae indicates pathogenicity is determined by transcriptional variation in three key races.</title>
        <authorList>
            <person name="Adams T.M."/>
            <person name="Armitage A.D."/>
            <person name="Sobczyk M.K."/>
            <person name="Bates H.J."/>
            <person name="Dunwell J.M."/>
            <person name="Nellist C.F."/>
            <person name="Harrison R.J."/>
        </authorList>
    </citation>
    <scope>NUCLEOTIDE SEQUENCE [LARGE SCALE GENOMIC DNA]</scope>
    <source>
        <strain evidence="3 4">SCRP333</strain>
    </source>
</reference>
<dbReference type="PANTHER" id="PTHR19303:SF73">
    <property type="entry name" value="PROTEIN PDC2"/>
    <property type="match status" value="1"/>
</dbReference>
<dbReference type="AlphaFoldDB" id="A0A6A4AUT6"/>
<dbReference type="Pfam" id="PF03221">
    <property type="entry name" value="HTH_Tnp_Tc5"/>
    <property type="match status" value="1"/>
</dbReference>
<dbReference type="GO" id="GO:0005634">
    <property type="term" value="C:nucleus"/>
    <property type="evidence" value="ECO:0007669"/>
    <property type="project" value="TreeGrafter"/>
</dbReference>
<protein>
    <recommendedName>
        <fullName evidence="2">HTH CENPB-type domain-containing protein</fullName>
    </recommendedName>
</protein>
<sequence>MPSTSKKVYTRLTLGQKVAMCKLYNKQPCRIADLIDWAVRAFELPKGPSQAAVYEMLRNQDKLSKLPKENYTYKKVADPVKDAFDRALLHNSDMMEDELTVTDEALLFRAINFFLPVPLEKRPGFSKGWLHRFKKRHGICSRRKHGEAASVTPNSIVEGRDNMRKLTDFYDLSDIYNMDETSFCYLAEPPRTLTRRNKVSGRKANKTRLTLAVATNADGSDKLPLLFIGKSQNPRAFKGHDVSAELGVVYTNSQKAWMNSTIFLRWLHALDLRMRREN</sequence>
<feature type="non-terminal residue" evidence="3">
    <location>
        <position position="278"/>
    </location>
</feature>
<keyword evidence="4" id="KW-1185">Reference proteome</keyword>
<feature type="domain" description="HTH CENPB-type" evidence="2">
    <location>
        <begin position="72"/>
        <end position="143"/>
    </location>
</feature>